<dbReference type="GO" id="GO:0005576">
    <property type="term" value="C:extracellular region"/>
    <property type="evidence" value="ECO:0007669"/>
    <property type="project" value="UniProtKB-SubCell"/>
</dbReference>
<evidence type="ECO:0000313" key="6">
    <source>
        <dbReference type="Proteomes" id="UP000887575"/>
    </source>
</evidence>
<evidence type="ECO:0000256" key="5">
    <source>
        <dbReference type="SAM" id="SignalP"/>
    </source>
</evidence>
<name>A0AAF3EDX4_9BILA</name>
<keyword evidence="4 5" id="KW-0732">Signal</keyword>
<dbReference type="GO" id="GO:0009986">
    <property type="term" value="C:cell surface"/>
    <property type="evidence" value="ECO:0007669"/>
    <property type="project" value="InterPro"/>
</dbReference>
<proteinExistence type="inferred from homology"/>
<sequence length="142" mass="15887">MFTQTVILFVSLVALTSAGQQAVSVEGMVTCNGSPYKDAKIKIYELDTLHDDELARTFSNADGKFRLGGSQSELGGISAQLNIYHKCEMPFYKKVLPMCYYKATFPIPTRYLQSGSVSEPYNVQTIELSLHAKGYDCINRRR</sequence>
<dbReference type="Pfam" id="PF01060">
    <property type="entry name" value="TTR-52"/>
    <property type="match status" value="1"/>
</dbReference>
<dbReference type="PANTHER" id="PTHR21700">
    <property type="entry name" value="TRANSTHYRETIN-LIKE FAMILY PROTEIN-RELATED"/>
    <property type="match status" value="1"/>
</dbReference>
<dbReference type="Proteomes" id="UP000887575">
    <property type="component" value="Unassembled WGS sequence"/>
</dbReference>
<evidence type="ECO:0000313" key="7">
    <source>
        <dbReference type="WBParaSite" id="MBELARI_LOCUS12170"/>
    </source>
</evidence>
<feature type="signal peptide" evidence="5">
    <location>
        <begin position="1"/>
        <end position="18"/>
    </location>
</feature>
<dbReference type="WBParaSite" id="MBELARI_LOCUS12170">
    <property type="protein sequence ID" value="MBELARI_LOCUS12170"/>
    <property type="gene ID" value="MBELARI_LOCUS12170"/>
</dbReference>
<dbReference type="InterPro" id="IPR038479">
    <property type="entry name" value="Transthyretin-like_sf"/>
</dbReference>
<dbReference type="Gene3D" id="2.60.40.3330">
    <property type="match status" value="1"/>
</dbReference>
<evidence type="ECO:0000256" key="4">
    <source>
        <dbReference type="ARBA" id="ARBA00022729"/>
    </source>
</evidence>
<reference evidence="7" key="1">
    <citation type="submission" date="2024-02" db="UniProtKB">
        <authorList>
            <consortium name="WormBaseParasite"/>
        </authorList>
    </citation>
    <scope>IDENTIFICATION</scope>
</reference>
<feature type="chain" id="PRO_5042106979" evidence="5">
    <location>
        <begin position="19"/>
        <end position="142"/>
    </location>
</feature>
<dbReference type="InterPro" id="IPR001534">
    <property type="entry name" value="Transthyretin-like"/>
</dbReference>
<accession>A0AAF3EDX4</accession>
<organism evidence="6 7">
    <name type="scientific">Mesorhabditis belari</name>
    <dbReference type="NCBI Taxonomy" id="2138241"/>
    <lineage>
        <taxon>Eukaryota</taxon>
        <taxon>Metazoa</taxon>
        <taxon>Ecdysozoa</taxon>
        <taxon>Nematoda</taxon>
        <taxon>Chromadorea</taxon>
        <taxon>Rhabditida</taxon>
        <taxon>Rhabditina</taxon>
        <taxon>Rhabditomorpha</taxon>
        <taxon>Rhabditoidea</taxon>
        <taxon>Rhabditidae</taxon>
        <taxon>Mesorhabditinae</taxon>
        <taxon>Mesorhabditis</taxon>
    </lineage>
</organism>
<dbReference type="PANTHER" id="PTHR21700:SF29">
    <property type="entry name" value="TRANSTHYRETIN-LIKE FAMILY PROTEIN"/>
    <property type="match status" value="1"/>
</dbReference>
<keyword evidence="6" id="KW-1185">Reference proteome</keyword>
<evidence type="ECO:0000256" key="1">
    <source>
        <dbReference type="ARBA" id="ARBA00004613"/>
    </source>
</evidence>
<comment type="subcellular location">
    <subcellularLocation>
        <location evidence="1">Secreted</location>
    </subcellularLocation>
</comment>
<keyword evidence="3" id="KW-0964">Secreted</keyword>
<evidence type="ECO:0000256" key="2">
    <source>
        <dbReference type="ARBA" id="ARBA00010112"/>
    </source>
</evidence>
<protein>
    <submittedName>
        <fullName evidence="7">Transthyretin-like family protein</fullName>
    </submittedName>
</protein>
<comment type="similarity">
    <text evidence="2">Belongs to the nematode transthyretin-like family.</text>
</comment>
<evidence type="ECO:0000256" key="3">
    <source>
        <dbReference type="ARBA" id="ARBA00022525"/>
    </source>
</evidence>
<dbReference type="AlphaFoldDB" id="A0AAF3EDX4"/>